<organism evidence="14">
    <name type="scientific">Hymenolepis diminuta</name>
    <name type="common">Rat tapeworm</name>
    <dbReference type="NCBI Taxonomy" id="6216"/>
    <lineage>
        <taxon>Eukaryota</taxon>
        <taxon>Metazoa</taxon>
        <taxon>Spiralia</taxon>
        <taxon>Lophotrochozoa</taxon>
        <taxon>Platyhelminthes</taxon>
        <taxon>Cestoda</taxon>
        <taxon>Eucestoda</taxon>
        <taxon>Cyclophyllidea</taxon>
        <taxon>Hymenolepididae</taxon>
        <taxon>Hymenolepis</taxon>
    </lineage>
</organism>
<dbReference type="Gene3D" id="3.40.50.720">
    <property type="entry name" value="NAD(P)-binding Rossmann-like Domain"/>
    <property type="match status" value="1"/>
</dbReference>
<keyword evidence="7" id="KW-0963">Cytoplasm</keyword>
<evidence type="ECO:0000256" key="3">
    <source>
        <dbReference type="ARBA" id="ARBA00022448"/>
    </source>
</evidence>
<dbReference type="GO" id="GO:0000422">
    <property type="term" value="P:autophagy of mitochondrion"/>
    <property type="evidence" value="ECO:0007669"/>
    <property type="project" value="TreeGrafter"/>
</dbReference>
<dbReference type="SUPFAM" id="SSF69572">
    <property type="entry name" value="Activating enzymes of the ubiquitin-like proteins"/>
    <property type="match status" value="1"/>
</dbReference>
<evidence type="ECO:0000256" key="6">
    <source>
        <dbReference type="PIRSR" id="PIRSR606285-1"/>
    </source>
</evidence>
<dbReference type="OrthoDB" id="338614at2759"/>
<dbReference type="EMBL" id="UYSG01000328">
    <property type="protein sequence ID" value="VDL19125.1"/>
    <property type="molecule type" value="Genomic_DNA"/>
</dbReference>
<dbReference type="Gene3D" id="3.40.140.70">
    <property type="entry name" value="Ubiquitin-like modifier-activating enzyme ATG7 N-terminal domain"/>
    <property type="match status" value="1"/>
</dbReference>
<evidence type="ECO:0000256" key="7">
    <source>
        <dbReference type="RuleBase" id="RU366022"/>
    </source>
</evidence>
<dbReference type="FunFam" id="3.40.50.720:FF:000243">
    <property type="entry name" value="Ubiquitin-like modifier-activating enzyme ATG7"/>
    <property type="match status" value="1"/>
</dbReference>
<gene>
    <name evidence="10" type="ORF">HDID_LOCUS1664</name>
    <name evidence="11" type="ORF">WMSIL1_LOCUS14266</name>
</gene>
<feature type="domain" description="Ubiquitin-like modifier-activating enzyme Atg7 N-terminal" evidence="9">
    <location>
        <begin position="5"/>
        <end position="306"/>
    </location>
</feature>
<reference evidence="11 13" key="3">
    <citation type="submission" date="2019-07" db="EMBL/GenBank/DDBJ databases">
        <authorList>
            <person name="Jastrzebski P J."/>
            <person name="Paukszto L."/>
            <person name="Jastrzebski P J."/>
        </authorList>
    </citation>
    <scope>NUCLEOTIDE SEQUENCE [LARGE SCALE GENOMIC DNA]</scope>
    <source>
        <strain evidence="11 13">WMS-il1</strain>
    </source>
</reference>
<evidence type="ECO:0000313" key="10">
    <source>
        <dbReference type="EMBL" id="VDL19125.1"/>
    </source>
</evidence>
<comment type="function">
    <text evidence="7">E1-like activating enzyme involved in the 2 ubiquitin-like systems required for autophagy.</text>
</comment>
<dbReference type="InterPro" id="IPR042522">
    <property type="entry name" value="Atg7_N_1"/>
</dbReference>
<feature type="active site" description="Glycyl thioester intermediate" evidence="6">
    <location>
        <position position="552"/>
    </location>
</feature>
<keyword evidence="3 7" id="KW-0813">Transport</keyword>
<dbReference type="InterPro" id="IPR032197">
    <property type="entry name" value="Atg7_N"/>
</dbReference>
<evidence type="ECO:0000259" key="9">
    <source>
        <dbReference type="Pfam" id="PF16420"/>
    </source>
</evidence>
<name>A0A0R3SB58_HYMDI</name>
<keyword evidence="5 7" id="KW-0072">Autophagy</keyword>
<dbReference type="InterPro" id="IPR035985">
    <property type="entry name" value="Ubiquitin-activating_enz"/>
</dbReference>
<sequence>MSDVYFVPFDSVVDTTFWHVLSKKKLEDYRLDEGPFPMFGQFTNGTPPGVSPRMSFDYASMNETEATPGGNLFNALGYVYVLNTVESFRQLDKKTHITNFGRKYICEVINVQHDFLLHPNKLLIFSLLTYCDLKNHKFYYWFAFPAVKQDKKPKLVTKTPIGKEFTESQMTSLLQSYDNWRKQSSDAFFCLNSMKYALEVTNLISLDLKNESQYIGYCDPSSHEDYPGWGLRNLLYALSTTVKEPRKLKVFCFRDRYTNQKRVISNSIILQIEIQPEILGREVTFVGWEKSNDKLQPCLANLRSSMDPVKLADSAVDLNLKLMLWRFLPYFDLDILHKTKCLILGSGTLGCNVARQLLAWGCRNITFVDNSTVSYSNPVRQTLFTFADAKNGVQKSIAAAEAIRRILPTVNASCYTLTIPMPGHSVSNASAGPDANDQIAIAREACQKLEELIKTHDVVFLLLDTREARWLPTLLSTYYNKIAITAALGFDTFLVMRHGVPTKQGVSPSFIEPSLKDSKSKVIEGSRLGCYFCNDVVGPANSTREQTLDQQCTVARPGVSMMASSLAVELCIGLLQHPQGPQAPAEPRVTAADRAVINQTHTFGFLPHQLRGFLPQFSEIVPCTTAFSKCSACSQLVLDAYAGEGFDFLLKVFDDPKYVEVICGLTALSMETNSDTVIALSDTDED</sequence>
<keyword evidence="7" id="KW-0833">Ubl conjugation pathway</keyword>
<evidence type="ECO:0000313" key="13">
    <source>
        <dbReference type="Proteomes" id="UP000321570"/>
    </source>
</evidence>
<dbReference type="GO" id="GO:0015031">
    <property type="term" value="P:protein transport"/>
    <property type="evidence" value="ECO:0007669"/>
    <property type="project" value="UniProtKB-UniRule"/>
</dbReference>
<dbReference type="Pfam" id="PF16420">
    <property type="entry name" value="ATG7_N"/>
    <property type="match status" value="1"/>
</dbReference>
<dbReference type="GO" id="GO:0019779">
    <property type="term" value="F:Atg8 activating enzyme activity"/>
    <property type="evidence" value="ECO:0007669"/>
    <property type="project" value="TreeGrafter"/>
</dbReference>
<evidence type="ECO:0000256" key="1">
    <source>
        <dbReference type="ARBA" id="ARBA00010931"/>
    </source>
</evidence>
<comment type="subunit">
    <text evidence="7">Homodimer.</text>
</comment>
<dbReference type="GO" id="GO:0019778">
    <property type="term" value="F:Atg12 activating enzyme activity"/>
    <property type="evidence" value="ECO:0007669"/>
    <property type="project" value="TreeGrafter"/>
</dbReference>
<dbReference type="GO" id="GO:0000407">
    <property type="term" value="C:phagophore assembly site"/>
    <property type="evidence" value="ECO:0007669"/>
    <property type="project" value="UniProtKB-SubCell"/>
</dbReference>
<evidence type="ECO:0000313" key="11">
    <source>
        <dbReference type="EMBL" id="VUZ56940.1"/>
    </source>
</evidence>
<dbReference type="PANTHER" id="PTHR10953">
    <property type="entry name" value="UBIQUITIN-ACTIVATING ENZYME E1"/>
    <property type="match status" value="1"/>
</dbReference>
<dbReference type="GO" id="GO:0006995">
    <property type="term" value="P:cellular response to nitrogen starvation"/>
    <property type="evidence" value="ECO:0007669"/>
    <property type="project" value="TreeGrafter"/>
</dbReference>
<keyword evidence="13" id="KW-1185">Reference proteome</keyword>
<dbReference type="GO" id="GO:0034727">
    <property type="term" value="P:piecemeal microautophagy of the nucleus"/>
    <property type="evidence" value="ECO:0007669"/>
    <property type="project" value="TreeGrafter"/>
</dbReference>
<reference evidence="14" key="1">
    <citation type="submission" date="2016-04" db="UniProtKB">
        <authorList>
            <consortium name="WormBaseParasite"/>
        </authorList>
    </citation>
    <scope>IDENTIFICATION</scope>
</reference>
<feature type="domain" description="THIF-type NAD/FAD binding fold" evidence="8">
    <location>
        <begin position="325"/>
        <end position="580"/>
    </location>
</feature>
<dbReference type="InterPro" id="IPR000594">
    <property type="entry name" value="ThiF_NAD_FAD-bd"/>
</dbReference>
<comment type="similarity">
    <text evidence="1 7">Belongs to the ATG7 family.</text>
</comment>
<dbReference type="GO" id="GO:0032446">
    <property type="term" value="P:protein modification by small protein conjugation"/>
    <property type="evidence" value="ECO:0007669"/>
    <property type="project" value="TreeGrafter"/>
</dbReference>
<dbReference type="GO" id="GO:0000045">
    <property type="term" value="P:autophagosome assembly"/>
    <property type="evidence" value="ECO:0007669"/>
    <property type="project" value="TreeGrafter"/>
</dbReference>
<dbReference type="Proteomes" id="UP000274504">
    <property type="component" value="Unassembled WGS sequence"/>
</dbReference>
<evidence type="ECO:0000259" key="8">
    <source>
        <dbReference type="Pfam" id="PF00899"/>
    </source>
</evidence>
<protein>
    <recommendedName>
        <fullName evidence="2 7">Ubiquitin-like modifier-activating enzyme ATG7</fullName>
    </recommendedName>
    <alternativeName>
        <fullName evidence="7">Autophagy-related protein 7</fullName>
    </alternativeName>
</protein>
<dbReference type="InterPro" id="IPR042523">
    <property type="entry name" value="Atg7_N_2"/>
</dbReference>
<evidence type="ECO:0000256" key="5">
    <source>
        <dbReference type="ARBA" id="ARBA00023006"/>
    </source>
</evidence>
<dbReference type="STRING" id="6216.A0A0R3SB58"/>
<dbReference type="Pfam" id="PF00899">
    <property type="entry name" value="ThiF"/>
    <property type="match status" value="1"/>
</dbReference>
<dbReference type="WBParaSite" id="HDID_0000166301-mRNA-1">
    <property type="protein sequence ID" value="HDID_0000166301-mRNA-1"/>
    <property type="gene ID" value="HDID_0000166301"/>
</dbReference>
<proteinExistence type="inferred from homology"/>
<dbReference type="InterPro" id="IPR045886">
    <property type="entry name" value="ThiF/MoeB/HesA"/>
</dbReference>
<dbReference type="AlphaFoldDB" id="A0A0R3SB58"/>
<accession>A0A0R3SB58</accession>
<dbReference type="NCBIfam" id="TIGR01381">
    <property type="entry name" value="E1_like_apg7"/>
    <property type="match status" value="1"/>
</dbReference>
<dbReference type="Proteomes" id="UP000321570">
    <property type="component" value="Unassembled WGS sequence"/>
</dbReference>
<evidence type="ECO:0000256" key="4">
    <source>
        <dbReference type="ARBA" id="ARBA00022927"/>
    </source>
</evidence>
<dbReference type="InterPro" id="IPR006285">
    <property type="entry name" value="Atg7"/>
</dbReference>
<reference evidence="10 12" key="2">
    <citation type="submission" date="2018-11" db="EMBL/GenBank/DDBJ databases">
        <authorList>
            <consortium name="Pathogen Informatics"/>
        </authorList>
    </citation>
    <scope>NUCLEOTIDE SEQUENCE [LARGE SCALE GENOMIC DNA]</scope>
</reference>
<dbReference type="PANTHER" id="PTHR10953:SF3">
    <property type="entry name" value="UBIQUITIN-LIKE MODIFIER-ACTIVATING ENZYME ATG7"/>
    <property type="match status" value="1"/>
</dbReference>
<evidence type="ECO:0000313" key="14">
    <source>
        <dbReference type="WBParaSite" id="HDID_0000166301-mRNA-1"/>
    </source>
</evidence>
<evidence type="ECO:0000313" key="12">
    <source>
        <dbReference type="Proteomes" id="UP000274504"/>
    </source>
</evidence>
<keyword evidence="4 7" id="KW-0653">Protein transport</keyword>
<comment type="subcellular location">
    <subcellularLocation>
        <location evidence="7">Cytoplasm</location>
    </subcellularLocation>
    <subcellularLocation>
        <location evidence="7">Preautophagosomal structure</location>
    </subcellularLocation>
</comment>
<evidence type="ECO:0000256" key="2">
    <source>
        <dbReference type="ARBA" id="ARBA00017647"/>
    </source>
</evidence>
<dbReference type="EMBL" id="CABIJS010000708">
    <property type="protein sequence ID" value="VUZ56940.1"/>
    <property type="molecule type" value="Genomic_DNA"/>
</dbReference>
<dbReference type="Gene3D" id="3.40.140.100">
    <property type="entry name" value="Ubiquitin-like modifier-activating enzyme ATG7 C-terminal domain"/>
    <property type="match status" value="1"/>
</dbReference>